<dbReference type="SMART" id="SM00155">
    <property type="entry name" value="PLDc"/>
    <property type="match status" value="1"/>
</dbReference>
<name>A0A8J4RCQ6_9ROSI</name>
<evidence type="ECO:0000313" key="9">
    <source>
        <dbReference type="EMBL" id="KAF3961562.1"/>
    </source>
</evidence>
<dbReference type="SUPFAM" id="SSF56024">
    <property type="entry name" value="Phospholipase D/nuclease"/>
    <property type="match status" value="2"/>
</dbReference>
<gene>
    <name evidence="9" type="ORF">CMV_013835</name>
</gene>
<dbReference type="InterPro" id="IPR025202">
    <property type="entry name" value="PLD-like_dom"/>
</dbReference>
<dbReference type="PANTHER" id="PTHR18896:SF76">
    <property type="entry name" value="PHOSPHOLIPASE"/>
    <property type="match status" value="1"/>
</dbReference>
<dbReference type="GO" id="GO:0006654">
    <property type="term" value="P:phosphatidic acid biosynthetic process"/>
    <property type="evidence" value="ECO:0007669"/>
    <property type="project" value="InterPro"/>
</dbReference>
<comment type="caution">
    <text evidence="9">The sequence shown here is derived from an EMBL/GenBank/DDBJ whole genome shotgun (WGS) entry which is preliminary data.</text>
</comment>
<dbReference type="CDD" id="cd09141">
    <property type="entry name" value="PLDc_vPLD1_2_yPLD_like_2"/>
    <property type="match status" value="1"/>
</dbReference>
<dbReference type="EMBL" id="JRKL02001875">
    <property type="protein sequence ID" value="KAF3961562.1"/>
    <property type="molecule type" value="Genomic_DNA"/>
</dbReference>
<keyword evidence="3" id="KW-0677">Repeat</keyword>
<keyword evidence="10" id="KW-1185">Reference proteome</keyword>
<dbReference type="PIRSF" id="PIRSF009376">
    <property type="entry name" value="Phospholipase_D_euk"/>
    <property type="match status" value="1"/>
</dbReference>
<evidence type="ECO:0000256" key="7">
    <source>
        <dbReference type="SAM" id="MobiDB-lite"/>
    </source>
</evidence>
<sequence length="585" mass="66367">MRESEPNSWEDTMKDELDREKYPRMPWHDVHCALWGPPCRDIARHFVQRWNYAKRNKAPNEQAIPLLMPQHHMVIPHYMRKNREGEIGGKNFQNYNDHRRQDSFSARSSLQDIPLLLPQETDGLDAPNGEPKLYSLDFTTNLPDQPSKVTSGLPFSFRKSKIEPVGPDTPLKGFVDDFISVDHHGKALSDRVAQPHMKSSDPEWWETQERGDQGADESGQVGPRASCRCQVIRSVSQWSAGTSQTEESIHNAYCSLIEKAEHFIYIENQFFISGLSGDEIIRNRVLEALYLRIMRAYNDKKCFRVIIVIPLLPGFQGGVDDGGAASVRAIMHWQYRTICRGNNSIFHNLYVLLGAKTHDYISFYGLRAYGKLFDGGPVASSQVYVHSKIMIVDDCITLIGSANINDRSLLGSRDSEIGVLIEDKEPVNSYMGGKPWKAGKFSLSLRMSLWSEHLGLRSGENDQITDPVVDSTYKGIWMATAKTNTAIYQDVFSCIPSDLIHTRAALRQSTASWKEKLGHTTIDLGIAPEKLESYQNGDVKKTDPMERLEAVRGHLVSYPLDFMCKEDLRPVFNESEYYASSQVFH</sequence>
<evidence type="ECO:0000313" key="10">
    <source>
        <dbReference type="Proteomes" id="UP000737018"/>
    </source>
</evidence>
<dbReference type="GO" id="GO:0035556">
    <property type="term" value="P:intracellular signal transduction"/>
    <property type="evidence" value="ECO:0007669"/>
    <property type="project" value="InterPro"/>
</dbReference>
<keyword evidence="4" id="KW-0378">Hydrolase</keyword>
<feature type="domain" description="PLD phosphodiesterase" evidence="8">
    <location>
        <begin position="381"/>
        <end position="408"/>
    </location>
</feature>
<dbReference type="Proteomes" id="UP000737018">
    <property type="component" value="Unassembled WGS sequence"/>
</dbReference>
<dbReference type="PANTHER" id="PTHR18896">
    <property type="entry name" value="PHOSPHOLIPASE D"/>
    <property type="match status" value="1"/>
</dbReference>
<dbReference type="PROSITE" id="PS50035">
    <property type="entry name" value="PLD"/>
    <property type="match status" value="1"/>
</dbReference>
<feature type="region of interest" description="Disordered" evidence="7">
    <location>
        <begin position="189"/>
        <end position="222"/>
    </location>
</feature>
<evidence type="ECO:0000256" key="4">
    <source>
        <dbReference type="ARBA" id="ARBA00022801"/>
    </source>
</evidence>
<dbReference type="AlphaFoldDB" id="A0A8J4RCQ6"/>
<dbReference type="GO" id="GO:0004630">
    <property type="term" value="F:phospholipase D activity"/>
    <property type="evidence" value="ECO:0007669"/>
    <property type="project" value="UniProtKB-EC"/>
</dbReference>
<keyword evidence="6" id="KW-0443">Lipid metabolism</keyword>
<reference evidence="9" key="1">
    <citation type="submission" date="2020-03" db="EMBL/GenBank/DDBJ databases">
        <title>Castanea mollissima Vanexum genome sequencing.</title>
        <authorList>
            <person name="Staton M."/>
        </authorList>
    </citation>
    <scope>NUCLEOTIDE SEQUENCE</scope>
    <source>
        <tissue evidence="9">Leaf</tissue>
    </source>
</reference>
<evidence type="ECO:0000256" key="5">
    <source>
        <dbReference type="ARBA" id="ARBA00022963"/>
    </source>
</evidence>
<dbReference type="InterPro" id="IPR001736">
    <property type="entry name" value="PLipase_D/transphosphatidylase"/>
</dbReference>
<evidence type="ECO:0000256" key="6">
    <source>
        <dbReference type="ARBA" id="ARBA00023098"/>
    </source>
</evidence>
<dbReference type="GO" id="GO:0005886">
    <property type="term" value="C:plasma membrane"/>
    <property type="evidence" value="ECO:0007669"/>
    <property type="project" value="TreeGrafter"/>
</dbReference>
<evidence type="ECO:0000256" key="1">
    <source>
        <dbReference type="ARBA" id="ARBA00000798"/>
    </source>
</evidence>
<keyword evidence="5" id="KW-0442">Lipid degradation</keyword>
<dbReference type="FunFam" id="3.30.870.10:FF:000011">
    <property type="entry name" value="Phospholipase"/>
    <property type="match status" value="1"/>
</dbReference>
<dbReference type="GO" id="GO:0009395">
    <property type="term" value="P:phospholipid catabolic process"/>
    <property type="evidence" value="ECO:0007669"/>
    <property type="project" value="TreeGrafter"/>
</dbReference>
<organism evidence="9 10">
    <name type="scientific">Castanea mollissima</name>
    <name type="common">Chinese chestnut</name>
    <dbReference type="NCBI Taxonomy" id="60419"/>
    <lineage>
        <taxon>Eukaryota</taxon>
        <taxon>Viridiplantae</taxon>
        <taxon>Streptophyta</taxon>
        <taxon>Embryophyta</taxon>
        <taxon>Tracheophyta</taxon>
        <taxon>Spermatophyta</taxon>
        <taxon>Magnoliopsida</taxon>
        <taxon>eudicotyledons</taxon>
        <taxon>Gunneridae</taxon>
        <taxon>Pentapetalae</taxon>
        <taxon>rosids</taxon>
        <taxon>fabids</taxon>
        <taxon>Fagales</taxon>
        <taxon>Fagaceae</taxon>
        <taxon>Castanea</taxon>
    </lineage>
</organism>
<accession>A0A8J4RCQ6</accession>
<dbReference type="Pfam" id="PF13091">
    <property type="entry name" value="PLDc_2"/>
    <property type="match status" value="1"/>
</dbReference>
<evidence type="ECO:0000256" key="2">
    <source>
        <dbReference type="ARBA" id="ARBA00012027"/>
    </source>
</evidence>
<evidence type="ECO:0000256" key="3">
    <source>
        <dbReference type="ARBA" id="ARBA00022737"/>
    </source>
</evidence>
<evidence type="ECO:0000259" key="8">
    <source>
        <dbReference type="PROSITE" id="PS50035"/>
    </source>
</evidence>
<comment type="catalytic activity">
    <reaction evidence="1">
        <text>a 1,2-diacyl-sn-glycero-3-phosphocholine + H2O = a 1,2-diacyl-sn-glycero-3-phosphate + choline + H(+)</text>
        <dbReference type="Rhea" id="RHEA:14445"/>
        <dbReference type="ChEBI" id="CHEBI:15354"/>
        <dbReference type="ChEBI" id="CHEBI:15377"/>
        <dbReference type="ChEBI" id="CHEBI:15378"/>
        <dbReference type="ChEBI" id="CHEBI:57643"/>
        <dbReference type="ChEBI" id="CHEBI:58608"/>
        <dbReference type="EC" id="3.1.4.4"/>
    </reaction>
</comment>
<dbReference type="EC" id="3.1.4.4" evidence="2"/>
<proteinExistence type="predicted"/>
<dbReference type="InterPro" id="IPR015679">
    <property type="entry name" value="PLipase_D_fam"/>
</dbReference>
<protein>
    <recommendedName>
        <fullName evidence="2">phospholipase D</fullName>
        <ecNumber evidence="2">3.1.4.4</ecNumber>
    </recommendedName>
</protein>
<dbReference type="Gene3D" id="3.30.870.10">
    <property type="entry name" value="Endonuclease Chain A"/>
    <property type="match status" value="2"/>
</dbReference>
<dbReference type="InterPro" id="IPR016555">
    <property type="entry name" value="PLipase_D_euk"/>
</dbReference>
<dbReference type="OrthoDB" id="14911at2759"/>